<proteinExistence type="predicted"/>
<feature type="domain" description="Kazal-like" evidence="2">
    <location>
        <begin position="23"/>
        <end position="64"/>
    </location>
</feature>
<name>A0A8C4XEH9_ERPCA</name>
<dbReference type="Ensembl" id="ENSECRT00000026602.1">
    <property type="protein sequence ID" value="ENSECRP00000026057.1"/>
    <property type="gene ID" value="ENSECRG00000017604.1"/>
</dbReference>
<accession>A0A8C4XEH9</accession>
<dbReference type="AlphaFoldDB" id="A0A8C4XEH9"/>
<sequence length="64" mass="7206">FLCGVCTFSLCLRAISVDTPLVFLFSFSCKLYNLTLGCPRVWHPVCGTNGKDYDNDCFLCLDMK</sequence>
<reference evidence="3" key="2">
    <citation type="submission" date="2025-09" db="UniProtKB">
        <authorList>
            <consortium name="Ensembl"/>
        </authorList>
    </citation>
    <scope>IDENTIFICATION</scope>
</reference>
<evidence type="ECO:0000256" key="1">
    <source>
        <dbReference type="SAM" id="SignalP"/>
    </source>
</evidence>
<evidence type="ECO:0000259" key="2">
    <source>
        <dbReference type="PROSITE" id="PS51465"/>
    </source>
</evidence>
<feature type="chain" id="PRO_5034647235" description="Kazal-like domain-containing protein" evidence="1">
    <location>
        <begin position="17"/>
        <end position="64"/>
    </location>
</feature>
<dbReference type="SMART" id="SM00280">
    <property type="entry name" value="KAZAL"/>
    <property type="match status" value="1"/>
</dbReference>
<dbReference type="InterPro" id="IPR036058">
    <property type="entry name" value="Kazal_dom_sf"/>
</dbReference>
<dbReference type="PROSITE" id="PS00282">
    <property type="entry name" value="KAZAL_1"/>
    <property type="match status" value="1"/>
</dbReference>
<dbReference type="Gene3D" id="3.30.60.30">
    <property type="match status" value="1"/>
</dbReference>
<keyword evidence="4" id="KW-1185">Reference proteome</keyword>
<dbReference type="Proteomes" id="UP000694620">
    <property type="component" value="Unassembled WGS sequence"/>
</dbReference>
<feature type="signal peptide" evidence="1">
    <location>
        <begin position="1"/>
        <end position="16"/>
    </location>
</feature>
<evidence type="ECO:0000313" key="3">
    <source>
        <dbReference type="Ensembl" id="ENSECRP00000026057.1"/>
    </source>
</evidence>
<evidence type="ECO:0000313" key="4">
    <source>
        <dbReference type="Proteomes" id="UP000694620"/>
    </source>
</evidence>
<protein>
    <recommendedName>
        <fullName evidence="2">Kazal-like domain-containing protein</fullName>
    </recommendedName>
</protein>
<dbReference type="InterPro" id="IPR002350">
    <property type="entry name" value="Kazal_dom"/>
</dbReference>
<dbReference type="SUPFAM" id="SSF100895">
    <property type="entry name" value="Kazal-type serine protease inhibitors"/>
    <property type="match status" value="1"/>
</dbReference>
<dbReference type="PROSITE" id="PS51465">
    <property type="entry name" value="KAZAL_2"/>
    <property type="match status" value="1"/>
</dbReference>
<organism evidence="3 4">
    <name type="scientific">Erpetoichthys calabaricus</name>
    <name type="common">Rope fish</name>
    <name type="synonym">Calamoichthys calabaricus</name>
    <dbReference type="NCBI Taxonomy" id="27687"/>
    <lineage>
        <taxon>Eukaryota</taxon>
        <taxon>Metazoa</taxon>
        <taxon>Chordata</taxon>
        <taxon>Craniata</taxon>
        <taxon>Vertebrata</taxon>
        <taxon>Euteleostomi</taxon>
        <taxon>Actinopterygii</taxon>
        <taxon>Polypteriformes</taxon>
        <taxon>Polypteridae</taxon>
        <taxon>Erpetoichthys</taxon>
    </lineage>
</organism>
<dbReference type="Pfam" id="PF00050">
    <property type="entry name" value="Kazal_1"/>
    <property type="match status" value="1"/>
</dbReference>
<reference evidence="3" key="1">
    <citation type="submission" date="2025-08" db="UniProtKB">
        <authorList>
            <consortium name="Ensembl"/>
        </authorList>
    </citation>
    <scope>IDENTIFICATION</scope>
</reference>
<keyword evidence="1" id="KW-0732">Signal</keyword>